<gene>
    <name evidence="2" type="ORF">B0T16DRAFT_444548</name>
</gene>
<evidence type="ECO:0000313" key="2">
    <source>
        <dbReference type="EMBL" id="KAK0648527.1"/>
    </source>
</evidence>
<organism evidence="2 3">
    <name type="scientific">Cercophora newfieldiana</name>
    <dbReference type="NCBI Taxonomy" id="92897"/>
    <lineage>
        <taxon>Eukaryota</taxon>
        <taxon>Fungi</taxon>
        <taxon>Dikarya</taxon>
        <taxon>Ascomycota</taxon>
        <taxon>Pezizomycotina</taxon>
        <taxon>Sordariomycetes</taxon>
        <taxon>Sordariomycetidae</taxon>
        <taxon>Sordariales</taxon>
        <taxon>Lasiosphaeriaceae</taxon>
        <taxon>Cercophora</taxon>
    </lineage>
</organism>
<comment type="caution">
    <text evidence="2">The sequence shown here is derived from an EMBL/GenBank/DDBJ whole genome shotgun (WGS) entry which is preliminary data.</text>
</comment>
<dbReference type="AlphaFoldDB" id="A0AA39Y9H4"/>
<keyword evidence="1" id="KW-0812">Transmembrane</keyword>
<accession>A0AA39Y9H4</accession>
<protein>
    <submittedName>
        <fullName evidence="2">Uncharacterized protein</fullName>
    </submittedName>
</protein>
<dbReference type="Proteomes" id="UP001174936">
    <property type="component" value="Unassembled WGS sequence"/>
</dbReference>
<feature type="transmembrane region" description="Helical" evidence="1">
    <location>
        <begin position="353"/>
        <end position="372"/>
    </location>
</feature>
<sequence>MEGLRELAGNCSEFSLEFEDYPDDNFPAVSIESASDSPRFRRCTLQQHELGAFFQDDATRNYSLRLICVGINTRGKTRLHVDGRAFREALQGMNLDPWIEHFIRTQEPGFHHSGFPSTDDTASYSLKFRQLMAVWTCRRGPTGNFSSKCIILDTGMSPSSLLGDRIGLEKYLRVFQSEANSALYLPFVLATSSLRWMEGRLERILHVIRDVEERTGHGSWGRGRFEEERDSIPTLTATLGAQLNVVAVLPLHLRTVESTFCYVERLVGTLSETKDEHLRPSEASMTEALRILKHECSVVIERCAVLETRVRSQTSVLFTFLTHEDSKINIEVANASRALAEATRQDSSSMKTIAVLTMAFLPATFLAALFSIPSLGWDQPDKFVIYWACVIPITVLTFALWALLTKKRAIFDLVRLVRGRKELEHKGMALEELSIRR</sequence>
<keyword evidence="1" id="KW-0472">Membrane</keyword>
<name>A0AA39Y9H4_9PEZI</name>
<proteinExistence type="predicted"/>
<feature type="transmembrane region" description="Helical" evidence="1">
    <location>
        <begin position="384"/>
        <end position="404"/>
    </location>
</feature>
<keyword evidence="3" id="KW-1185">Reference proteome</keyword>
<dbReference type="EMBL" id="JAULSV010000003">
    <property type="protein sequence ID" value="KAK0648527.1"/>
    <property type="molecule type" value="Genomic_DNA"/>
</dbReference>
<reference evidence="2" key="1">
    <citation type="submission" date="2023-06" db="EMBL/GenBank/DDBJ databases">
        <title>Genome-scale phylogeny and comparative genomics of the fungal order Sordariales.</title>
        <authorList>
            <consortium name="Lawrence Berkeley National Laboratory"/>
            <person name="Hensen N."/>
            <person name="Bonometti L."/>
            <person name="Westerberg I."/>
            <person name="Brannstrom I.O."/>
            <person name="Guillou S."/>
            <person name="Cros-Aarteil S."/>
            <person name="Calhoun S."/>
            <person name="Haridas S."/>
            <person name="Kuo A."/>
            <person name="Mondo S."/>
            <person name="Pangilinan J."/>
            <person name="Riley R."/>
            <person name="Labutti K."/>
            <person name="Andreopoulos B."/>
            <person name="Lipzen A."/>
            <person name="Chen C."/>
            <person name="Yanf M."/>
            <person name="Daum C."/>
            <person name="Ng V."/>
            <person name="Clum A."/>
            <person name="Steindorff A."/>
            <person name="Ohm R."/>
            <person name="Martin F."/>
            <person name="Silar P."/>
            <person name="Natvig D."/>
            <person name="Lalanne C."/>
            <person name="Gautier V."/>
            <person name="Ament-Velasquez S.L."/>
            <person name="Kruys A."/>
            <person name="Hutchinson M.I."/>
            <person name="Powell A.J."/>
            <person name="Barry K."/>
            <person name="Miller A.N."/>
            <person name="Grigoriev I.V."/>
            <person name="Debuchy R."/>
            <person name="Gladieux P."/>
            <person name="Thoren M.H."/>
            <person name="Johannesson H."/>
        </authorList>
    </citation>
    <scope>NUCLEOTIDE SEQUENCE</scope>
    <source>
        <strain evidence="2">SMH2532-1</strain>
    </source>
</reference>
<evidence type="ECO:0000256" key="1">
    <source>
        <dbReference type="SAM" id="Phobius"/>
    </source>
</evidence>
<dbReference type="Gene3D" id="1.20.58.340">
    <property type="entry name" value="Magnesium transport protein CorA, transmembrane region"/>
    <property type="match status" value="1"/>
</dbReference>
<keyword evidence="1" id="KW-1133">Transmembrane helix</keyword>
<evidence type="ECO:0000313" key="3">
    <source>
        <dbReference type="Proteomes" id="UP001174936"/>
    </source>
</evidence>